<dbReference type="Pfam" id="PF04011">
    <property type="entry name" value="LemA"/>
    <property type="match status" value="1"/>
</dbReference>
<organism evidence="7 8">
    <name type="scientific">Benzoatithermus flavus</name>
    <dbReference type="NCBI Taxonomy" id="3108223"/>
    <lineage>
        <taxon>Bacteria</taxon>
        <taxon>Pseudomonadati</taxon>
        <taxon>Pseudomonadota</taxon>
        <taxon>Alphaproteobacteria</taxon>
        <taxon>Geminicoccales</taxon>
        <taxon>Geminicoccaceae</taxon>
        <taxon>Benzoatithermus</taxon>
    </lineage>
</organism>
<evidence type="ECO:0000256" key="4">
    <source>
        <dbReference type="ARBA" id="ARBA00022989"/>
    </source>
</evidence>
<evidence type="ECO:0000256" key="6">
    <source>
        <dbReference type="SAM" id="Phobius"/>
    </source>
</evidence>
<protein>
    <submittedName>
        <fullName evidence="7">LemA family protein</fullName>
    </submittedName>
</protein>
<dbReference type="InterPro" id="IPR007156">
    <property type="entry name" value="MamQ_LemA"/>
</dbReference>
<dbReference type="PANTHER" id="PTHR34478">
    <property type="entry name" value="PROTEIN LEMA"/>
    <property type="match status" value="1"/>
</dbReference>
<evidence type="ECO:0000256" key="5">
    <source>
        <dbReference type="ARBA" id="ARBA00023136"/>
    </source>
</evidence>
<evidence type="ECO:0000256" key="1">
    <source>
        <dbReference type="ARBA" id="ARBA00004167"/>
    </source>
</evidence>
<sequence>MSWGSIAIVVAVLAALYLWYAAIVARRNKVREALSSIDVHLTQRHDLIPNIVQLAARYMAHERGLIEEVTRLRSRLERPLEDSAAAMGERFRAEGELARKTARLLVAMEAYPELKADATVIEAQRTWTEVEAQITAARRFYNAAVNRLNSLIQIFPGSLLAALAGVEAMPFFEADTAARKAPSVEEILGAARPEPEP</sequence>
<feature type="transmembrane region" description="Helical" evidence="6">
    <location>
        <begin position="6"/>
        <end position="25"/>
    </location>
</feature>
<comment type="caution">
    <text evidence="7">The sequence shown here is derived from an EMBL/GenBank/DDBJ whole genome shotgun (WGS) entry which is preliminary data.</text>
</comment>
<dbReference type="Proteomes" id="UP001375743">
    <property type="component" value="Unassembled WGS sequence"/>
</dbReference>
<comment type="similarity">
    <text evidence="2">Belongs to the LemA family.</text>
</comment>
<keyword evidence="5 6" id="KW-0472">Membrane</keyword>
<dbReference type="SUPFAM" id="SSF140478">
    <property type="entry name" value="LemA-like"/>
    <property type="match status" value="1"/>
</dbReference>
<dbReference type="EMBL" id="JBBLZC010000013">
    <property type="protein sequence ID" value="MEK0084213.1"/>
    <property type="molecule type" value="Genomic_DNA"/>
</dbReference>
<evidence type="ECO:0000256" key="3">
    <source>
        <dbReference type="ARBA" id="ARBA00022692"/>
    </source>
</evidence>
<dbReference type="RefSeq" id="WP_418160062.1">
    <property type="nucleotide sequence ID" value="NZ_JBBLZC010000013.1"/>
</dbReference>
<comment type="subcellular location">
    <subcellularLocation>
        <location evidence="1">Membrane</location>
        <topology evidence="1">Single-pass membrane protein</topology>
    </subcellularLocation>
</comment>
<proteinExistence type="inferred from homology"/>
<accession>A0ABU8XUX5</accession>
<keyword evidence="3 6" id="KW-0812">Transmembrane</keyword>
<name>A0ABU8XUX5_9PROT</name>
<evidence type="ECO:0000256" key="2">
    <source>
        <dbReference type="ARBA" id="ARBA00008854"/>
    </source>
</evidence>
<evidence type="ECO:0000313" key="7">
    <source>
        <dbReference type="EMBL" id="MEK0084213.1"/>
    </source>
</evidence>
<evidence type="ECO:0000313" key="8">
    <source>
        <dbReference type="Proteomes" id="UP001375743"/>
    </source>
</evidence>
<reference evidence="7 8" key="1">
    <citation type="submission" date="2024-01" db="EMBL/GenBank/DDBJ databases">
        <title>Multi-omics insights into the function and evolution of sodium benzoate biodegradation pathways in Benzoatithermus flavus gen. nov., sp. nov. from hot spring.</title>
        <authorList>
            <person name="Hu C.-J."/>
            <person name="Li W.-J."/>
        </authorList>
    </citation>
    <scope>NUCLEOTIDE SEQUENCE [LARGE SCALE GENOMIC DNA]</scope>
    <source>
        <strain evidence="7 8">SYSU G07066</strain>
    </source>
</reference>
<dbReference type="InterPro" id="IPR023353">
    <property type="entry name" value="LemA-like_dom_sf"/>
</dbReference>
<dbReference type="Gene3D" id="1.20.1440.20">
    <property type="entry name" value="LemA-like domain"/>
    <property type="match status" value="1"/>
</dbReference>
<keyword evidence="8" id="KW-1185">Reference proteome</keyword>
<gene>
    <name evidence="7" type="ORF">U1T56_13705</name>
</gene>
<dbReference type="PANTHER" id="PTHR34478:SF2">
    <property type="entry name" value="MEMBRANE PROTEIN"/>
    <property type="match status" value="1"/>
</dbReference>
<keyword evidence="4 6" id="KW-1133">Transmembrane helix</keyword>